<evidence type="ECO:0000256" key="4">
    <source>
        <dbReference type="SAM" id="MobiDB-lite"/>
    </source>
</evidence>
<feature type="repeat" description="ANK" evidence="3">
    <location>
        <begin position="529"/>
        <end position="561"/>
    </location>
</feature>
<feature type="region of interest" description="Disordered" evidence="4">
    <location>
        <begin position="1136"/>
        <end position="1173"/>
    </location>
</feature>
<feature type="repeat" description="ANK" evidence="3">
    <location>
        <begin position="562"/>
        <end position="587"/>
    </location>
</feature>
<dbReference type="EMBL" id="MU157837">
    <property type="protein sequence ID" value="KAF9530926.1"/>
    <property type="molecule type" value="Genomic_DNA"/>
</dbReference>
<dbReference type="InterPro" id="IPR002110">
    <property type="entry name" value="Ankyrin_rpt"/>
</dbReference>
<evidence type="ECO:0000313" key="5">
    <source>
        <dbReference type="EMBL" id="KAF9530926.1"/>
    </source>
</evidence>
<evidence type="ECO:0000256" key="2">
    <source>
        <dbReference type="ARBA" id="ARBA00023043"/>
    </source>
</evidence>
<evidence type="ECO:0000256" key="3">
    <source>
        <dbReference type="PROSITE-ProRule" id="PRU00023"/>
    </source>
</evidence>
<dbReference type="SMART" id="SM00248">
    <property type="entry name" value="ANK"/>
    <property type="match status" value="9"/>
</dbReference>
<accession>A0A9P6JS42</accession>
<evidence type="ECO:0000313" key="6">
    <source>
        <dbReference type="Proteomes" id="UP000807306"/>
    </source>
</evidence>
<dbReference type="PRINTS" id="PR01415">
    <property type="entry name" value="ANKYRIN"/>
</dbReference>
<feature type="compositionally biased region" description="Basic and acidic residues" evidence="4">
    <location>
        <begin position="600"/>
        <end position="611"/>
    </location>
</feature>
<protein>
    <recommendedName>
        <fullName evidence="7">Ankyrin repeat protein</fullName>
    </recommendedName>
</protein>
<organism evidence="5 6">
    <name type="scientific">Crepidotus variabilis</name>
    <dbReference type="NCBI Taxonomy" id="179855"/>
    <lineage>
        <taxon>Eukaryota</taxon>
        <taxon>Fungi</taxon>
        <taxon>Dikarya</taxon>
        <taxon>Basidiomycota</taxon>
        <taxon>Agaricomycotina</taxon>
        <taxon>Agaricomycetes</taxon>
        <taxon>Agaricomycetidae</taxon>
        <taxon>Agaricales</taxon>
        <taxon>Agaricineae</taxon>
        <taxon>Crepidotaceae</taxon>
        <taxon>Crepidotus</taxon>
    </lineage>
</organism>
<dbReference type="Pfam" id="PF12796">
    <property type="entry name" value="Ank_2"/>
    <property type="match status" value="2"/>
</dbReference>
<feature type="compositionally biased region" description="Basic and acidic residues" evidence="4">
    <location>
        <begin position="620"/>
        <end position="632"/>
    </location>
</feature>
<evidence type="ECO:0008006" key="7">
    <source>
        <dbReference type="Google" id="ProtNLM"/>
    </source>
</evidence>
<feature type="compositionally biased region" description="Acidic residues" evidence="4">
    <location>
        <begin position="1150"/>
        <end position="1164"/>
    </location>
</feature>
<feature type="region of interest" description="Disordered" evidence="4">
    <location>
        <begin position="1784"/>
        <end position="1812"/>
    </location>
</feature>
<dbReference type="PANTHER" id="PTHR24198">
    <property type="entry name" value="ANKYRIN REPEAT AND PROTEIN KINASE DOMAIN-CONTAINING PROTEIN"/>
    <property type="match status" value="1"/>
</dbReference>
<keyword evidence="2 3" id="KW-0040">ANK repeat</keyword>
<name>A0A9P6JS42_9AGAR</name>
<feature type="compositionally biased region" description="Basic and acidic residues" evidence="4">
    <location>
        <begin position="641"/>
        <end position="661"/>
    </location>
</feature>
<dbReference type="PROSITE" id="PS50297">
    <property type="entry name" value="ANK_REP_REGION"/>
    <property type="match status" value="2"/>
</dbReference>
<dbReference type="Proteomes" id="UP000807306">
    <property type="component" value="Unassembled WGS sequence"/>
</dbReference>
<dbReference type="Gene3D" id="1.25.40.20">
    <property type="entry name" value="Ankyrin repeat-containing domain"/>
    <property type="match status" value="3"/>
</dbReference>
<dbReference type="OrthoDB" id="539213at2759"/>
<comment type="caution">
    <text evidence="5">The sequence shown here is derived from an EMBL/GenBank/DDBJ whole genome shotgun (WGS) entry which is preliminary data.</text>
</comment>
<dbReference type="PROSITE" id="PS50088">
    <property type="entry name" value="ANK_REPEAT"/>
    <property type="match status" value="3"/>
</dbReference>
<feature type="region of interest" description="Disordered" evidence="4">
    <location>
        <begin position="1701"/>
        <end position="1733"/>
    </location>
</feature>
<dbReference type="InterPro" id="IPR036770">
    <property type="entry name" value="Ankyrin_rpt-contain_sf"/>
</dbReference>
<gene>
    <name evidence="5" type="ORF">CPB83DRAFT_849882</name>
</gene>
<evidence type="ECO:0000256" key="1">
    <source>
        <dbReference type="ARBA" id="ARBA00022737"/>
    </source>
</evidence>
<proteinExistence type="predicted"/>
<keyword evidence="1" id="KW-0677">Repeat</keyword>
<feature type="repeat" description="ANK" evidence="3">
    <location>
        <begin position="690"/>
        <end position="722"/>
    </location>
</feature>
<dbReference type="SUPFAM" id="SSF48403">
    <property type="entry name" value="Ankyrin repeat"/>
    <property type="match status" value="2"/>
</dbReference>
<reference evidence="5" key="1">
    <citation type="submission" date="2020-11" db="EMBL/GenBank/DDBJ databases">
        <authorList>
            <consortium name="DOE Joint Genome Institute"/>
            <person name="Ahrendt S."/>
            <person name="Riley R."/>
            <person name="Andreopoulos W."/>
            <person name="Labutti K."/>
            <person name="Pangilinan J."/>
            <person name="Ruiz-Duenas F.J."/>
            <person name="Barrasa J.M."/>
            <person name="Sanchez-Garcia M."/>
            <person name="Camarero S."/>
            <person name="Miyauchi S."/>
            <person name="Serrano A."/>
            <person name="Linde D."/>
            <person name="Babiker R."/>
            <person name="Drula E."/>
            <person name="Ayuso-Fernandez I."/>
            <person name="Pacheco R."/>
            <person name="Padilla G."/>
            <person name="Ferreira P."/>
            <person name="Barriuso J."/>
            <person name="Kellner H."/>
            <person name="Castanera R."/>
            <person name="Alfaro M."/>
            <person name="Ramirez L."/>
            <person name="Pisabarro A.G."/>
            <person name="Kuo A."/>
            <person name="Tritt A."/>
            <person name="Lipzen A."/>
            <person name="He G."/>
            <person name="Yan M."/>
            <person name="Ng V."/>
            <person name="Cullen D."/>
            <person name="Martin F."/>
            <person name="Rosso M.-N."/>
            <person name="Henrissat B."/>
            <person name="Hibbett D."/>
            <person name="Martinez A.T."/>
            <person name="Grigoriev I.V."/>
        </authorList>
    </citation>
    <scope>NUCLEOTIDE SEQUENCE</scope>
    <source>
        <strain evidence="5">CBS 506.95</strain>
    </source>
</reference>
<sequence>MEPDTEVEAFVSRINALSEGPGVDLIPALKPCLEYEERLRQLFATDRSNQEISIRYVGLVDIFAVPDTIKKTRARVVKDAHDLSSQYVLPLGNKQRRKEGTPCMVSDLVEFRRNWSIFTEGSLSQLLDWNNIIAAGGSVLACLAPLAKQHTASKRATRKHYHTNAYPSSDVDLFIYGLDAKQAEAKIQNVYEAVQDSIPWDVTCIRTKHTISIHSQYPYRAIQIILRLYQSPAEVLAGFDVDAPCCAYDGKTVWASPRSIVAMMRQCNTVDMSRRSPSYEIRLAKYASRGYEIFVPNLKREELDPTIYERSITKMTGLARLLVLERLARTDTRLEFLDSRRSLRGRPPQDRPYINQKALRNDLKVDDTIAGLALNNYDVTALHVPYGPTWDARRIEKLVYQTDLGMNSTFNPKNKKRRLHRHPAFFGTLQECMEDCCEMCPEPIHADERTIQDTEDKQYVRGRIKFIEENPGRQTISGSFYPIDDGEWSEQVYIKPIHKLFVAIAQQDRTEVRKLLSAEDIDLRQRDHVGRSSLHLAIITGSSDVACDLIQAGARITARLVDGRTPLHLAAQYGNLTVMNKLFEKSAANVNVGKLNNPKPLEENKHRDRGGVTKKSGKRSSSEDDWSFHSDEDVGFAVPDDAEHGIGNKDESQPNEEKEVPVHSLTPPDDILNQEDELDIIDINQFEFDFGITALDFAVLFAPVVVVEKLIKEGADVKLPSKASTRYNKPLHPLTMTALREDEEEACRVAEMLIRAGATCTTVNDIMISIMHYFVIANKAKLLNTVLKCEEKALTMLNFPSQKWSDYALPVVSAIEKRNYASLAVLLSHDAKLTVEEKDIADAQDAMPPSKHYQDSSDGDYLPRVFQPVETALCSSPEAFSLLVACGASINIGIKSSLDIYEPSDQRRTIIEWVPIAINDITCQILKLKLESDSLDPQPNPNHPPWKSFLQALESSQLKQFNAVGKDNEIKVKDRKMKELVECQRYFEEALRILQEHKAQSWGYIYPNIESTATTEFREMHKQSASNVSPKKAWTCFYLMTGNRRQSVPNHLLESYDELFEACYAGNNDKVKQLCMPTNAAPGVHPLKVAVRIDRSSNTFQRVFTPLAAAVLGGKWTTCRLLLAIATAQYRPEDPKEPPFIVSNIKLDDSDINEETDDDEDSDTNSDVTADGKPKFIDIATQSTLVQSPIKPSEILEHPFYYEVKPVRKWTTSHTLLAKAVVDGNTETFTRIANLYQAISHPLEPSDSTHLLAMIIKHDQPEMLDLYIKRTGYGIDFEKAQKHSETPPAPTAVNDKNRLYLGLNVHGMKRADLARQNDPDATKTEPPSHIPLVWRASENASHNILRYLASDKPAKAFQRYMSNNTDERATWLKRVNVGSDGGIEKQLPMWLGWTITRIGESPLTAALVGQHNCLETVTLLMDLQPQIMASTFNTRITPVNWNMLLLAAQRGSSRKVIDFLLSQSNSPTHRTHDGFNIYHCLAKSGNLFLFDYFLAKLPKDVNEELLRDQKNNCQHTPLHVAVNHNHSKIIQSILEFSQSSLPLREIHGATILHLAVCNQQYKLFQLLCSFVTDPSMFFIENSVGHTILDIATALEMSERISSAVSSLSIRHMDQLYSDGVSLRGPWSVDNRRALKAWRQWEREEAKRLLREVQYMKGVMDAVVLSEERKKERTTITREFDKFTNELDGRMRTVIEISVKEERAERRQRKKKAPADGIYDQDKDKVGDDEKDEEGEVEEIFHSLAADTDLRRLLHIVRNTVASYPEQKRELIHVKDVQNSVSSGLESAKKKAAQPKKIPTRSANSLVHEDAQKVTEQEKELKRSMLKRYVQKIVFDDDVLADGEFSTLDLFDS</sequence>
<feature type="region of interest" description="Disordered" evidence="4">
    <location>
        <begin position="592"/>
        <end position="671"/>
    </location>
</feature>
<keyword evidence="6" id="KW-1185">Reference proteome</keyword>
<dbReference type="PANTHER" id="PTHR24198:SF165">
    <property type="entry name" value="ANKYRIN REPEAT-CONTAINING PROTEIN-RELATED"/>
    <property type="match status" value="1"/>
</dbReference>